<dbReference type="Proteomes" id="UP001046870">
    <property type="component" value="Chromosome 13"/>
</dbReference>
<dbReference type="GO" id="GO:0042742">
    <property type="term" value="P:defense response to bacterium"/>
    <property type="evidence" value="ECO:0007669"/>
    <property type="project" value="InterPro"/>
</dbReference>
<dbReference type="InterPro" id="IPR011001">
    <property type="entry name" value="Saposin-like"/>
</dbReference>
<name>A0A9D3PQA3_MEGAT</name>
<dbReference type="PROSITE" id="PS50015">
    <property type="entry name" value="SAP_B"/>
    <property type="match status" value="1"/>
</dbReference>
<proteinExistence type="predicted"/>
<comment type="caution">
    <text evidence="4">The sequence shown here is derived from an EMBL/GenBank/DDBJ whole genome shotgun (WGS) entry which is preliminary data.</text>
</comment>
<feature type="chain" id="PRO_5039235295" description="Saposin B-type domain-containing protein" evidence="2">
    <location>
        <begin position="19"/>
        <end position="132"/>
    </location>
</feature>
<dbReference type="InterPro" id="IPR038847">
    <property type="entry name" value="Granulysin-like"/>
</dbReference>
<feature type="signal peptide" evidence="2">
    <location>
        <begin position="1"/>
        <end position="18"/>
    </location>
</feature>
<dbReference type="InterPro" id="IPR008139">
    <property type="entry name" value="SaposinB_dom"/>
</dbReference>
<dbReference type="Gene3D" id="1.10.225.10">
    <property type="entry name" value="Saposin-like"/>
    <property type="match status" value="1"/>
</dbReference>
<dbReference type="SUPFAM" id="SSF47862">
    <property type="entry name" value="Saposin"/>
    <property type="match status" value="1"/>
</dbReference>
<keyword evidence="5" id="KW-1185">Reference proteome</keyword>
<dbReference type="OrthoDB" id="69496at2759"/>
<dbReference type="SMART" id="SM00741">
    <property type="entry name" value="SapB"/>
    <property type="match status" value="1"/>
</dbReference>
<reference evidence="4" key="1">
    <citation type="submission" date="2021-01" db="EMBL/GenBank/DDBJ databases">
        <authorList>
            <person name="Zahm M."/>
            <person name="Roques C."/>
            <person name="Cabau C."/>
            <person name="Klopp C."/>
            <person name="Donnadieu C."/>
            <person name="Jouanno E."/>
            <person name="Lampietro C."/>
            <person name="Louis A."/>
            <person name="Herpin A."/>
            <person name="Echchiki A."/>
            <person name="Berthelot C."/>
            <person name="Parey E."/>
            <person name="Roest-Crollius H."/>
            <person name="Braasch I."/>
            <person name="Postlethwait J."/>
            <person name="Bobe J."/>
            <person name="Montfort J."/>
            <person name="Bouchez O."/>
            <person name="Begum T."/>
            <person name="Mejri S."/>
            <person name="Adams A."/>
            <person name="Chen W.-J."/>
            <person name="Guiguen Y."/>
        </authorList>
    </citation>
    <scope>NUCLEOTIDE SEQUENCE</scope>
    <source>
        <strain evidence="4">YG-15Mar2019-1</strain>
        <tissue evidence="4">Brain</tissue>
    </source>
</reference>
<evidence type="ECO:0000313" key="5">
    <source>
        <dbReference type="Proteomes" id="UP001046870"/>
    </source>
</evidence>
<dbReference type="PANTHER" id="PTHR15541:SF2">
    <property type="entry name" value="GRANULYSIN"/>
    <property type="match status" value="1"/>
</dbReference>
<feature type="domain" description="Saposin B-type" evidence="3">
    <location>
        <begin position="50"/>
        <end position="132"/>
    </location>
</feature>
<keyword evidence="2" id="KW-0732">Signal</keyword>
<dbReference type="PANTHER" id="PTHR15541">
    <property type="entry name" value="GRANULYSIN RELATED"/>
    <property type="match status" value="1"/>
</dbReference>
<dbReference type="EMBL" id="JAFDVH010000013">
    <property type="protein sequence ID" value="KAG7465958.1"/>
    <property type="molecule type" value="Genomic_DNA"/>
</dbReference>
<evidence type="ECO:0000313" key="4">
    <source>
        <dbReference type="EMBL" id="KAG7465958.1"/>
    </source>
</evidence>
<dbReference type="AlphaFoldDB" id="A0A9D3PQA3"/>
<sequence>MIRILICALLASTTVVYCWEHHEMFIEDEDNEGTDNELEVQSGAEARAQLPGVCWACKWIVKRMKKSFAITKGTTPEEVKNKLLGMCDRIGFLKSLCRRFLGKVADKLAEELSTTDDVATICANVHACKKRR</sequence>
<keyword evidence="1" id="KW-1015">Disulfide bond</keyword>
<evidence type="ECO:0000259" key="3">
    <source>
        <dbReference type="PROSITE" id="PS50015"/>
    </source>
</evidence>
<organism evidence="4 5">
    <name type="scientific">Megalops atlanticus</name>
    <name type="common">Tarpon</name>
    <name type="synonym">Clupea gigantea</name>
    <dbReference type="NCBI Taxonomy" id="7932"/>
    <lineage>
        <taxon>Eukaryota</taxon>
        <taxon>Metazoa</taxon>
        <taxon>Chordata</taxon>
        <taxon>Craniata</taxon>
        <taxon>Vertebrata</taxon>
        <taxon>Euteleostomi</taxon>
        <taxon>Actinopterygii</taxon>
        <taxon>Neopterygii</taxon>
        <taxon>Teleostei</taxon>
        <taxon>Elopiformes</taxon>
        <taxon>Megalopidae</taxon>
        <taxon>Megalops</taxon>
    </lineage>
</organism>
<protein>
    <recommendedName>
        <fullName evidence="3">Saposin B-type domain-containing protein</fullName>
    </recommendedName>
</protein>
<evidence type="ECO:0000256" key="1">
    <source>
        <dbReference type="ARBA" id="ARBA00023157"/>
    </source>
</evidence>
<evidence type="ECO:0000256" key="2">
    <source>
        <dbReference type="SAM" id="SignalP"/>
    </source>
</evidence>
<accession>A0A9D3PQA3</accession>
<gene>
    <name evidence="4" type="ORF">MATL_G00159650</name>
</gene>